<reference evidence="1 2" key="1">
    <citation type="journal article" date="2011" name="PLoS Pathog.">
        <title>Dynamic evolution of pathogenicity revealed by sequencing and comparative genomics of 19 Pseudomonas syringae isolates.</title>
        <authorList>
            <person name="Baltrus D.A."/>
            <person name="Nishimura M.T."/>
            <person name="Romanchuk A."/>
            <person name="Chang J.H."/>
            <person name="Mukhtar M.S."/>
            <person name="Cherkis K."/>
            <person name="Roach J."/>
            <person name="Grant S.R."/>
            <person name="Jones C.D."/>
            <person name="Dangl J.L."/>
        </authorList>
    </citation>
    <scope>NUCLEOTIDE SEQUENCE [LARGE SCALE GENOMIC DNA]</scope>
    <source>
        <strain evidence="1 2">M301315</strain>
    </source>
</reference>
<dbReference type="EMBL" id="CP031226">
    <property type="protein sequence ID" value="AXH60084.1"/>
    <property type="molecule type" value="Genomic_DNA"/>
</dbReference>
<keyword evidence="1" id="KW-0614">Plasmid</keyword>
<dbReference type="AlphaFoldDB" id="A0AAD0VA92"/>
<evidence type="ECO:0000313" key="2">
    <source>
        <dbReference type="Proteomes" id="UP000006426"/>
    </source>
</evidence>
<dbReference type="RefSeq" id="WP_005742834.1">
    <property type="nucleotide sequence ID" value="NZ_CP031226.1"/>
</dbReference>
<sequence>MDLRSLPPPPFSVLLKDGGAYWAENFAEAMIFTESGDFKLAKSVVGPLKISTVFLTCHIPAHHDLEREQPGSPAPGASFETMVEVMRHAEAPPAVNDLYPRFERHTSIEAAILFHMRTRAALEAELKQTAQWECMPFRVPAHGNPSEAAQAALRGELT</sequence>
<dbReference type="Proteomes" id="UP000006426">
    <property type="component" value="Plasmid pmppla107"/>
</dbReference>
<geneLocation type="plasmid" evidence="2">
    <name>pmppla107</name>
</geneLocation>
<name>A0AAD0VA92_PSEAV</name>
<protein>
    <submittedName>
        <fullName evidence="1">Uncharacterized protein</fullName>
    </submittedName>
</protein>
<evidence type="ECO:0000313" key="1">
    <source>
        <dbReference type="EMBL" id="AXH60084.1"/>
    </source>
</evidence>
<organism evidence="1 2">
    <name type="scientific">Pseudomonas amygdali pv. lachrymans str. M301315</name>
    <dbReference type="NCBI Taxonomy" id="629260"/>
    <lineage>
        <taxon>Bacteria</taxon>
        <taxon>Pseudomonadati</taxon>
        <taxon>Pseudomonadota</taxon>
        <taxon>Gammaproteobacteria</taxon>
        <taxon>Pseudomonadales</taxon>
        <taxon>Pseudomonadaceae</taxon>
        <taxon>Pseudomonas</taxon>
        <taxon>Pseudomonas amygdali</taxon>
    </lineage>
</organism>
<dbReference type="GeneID" id="39474012"/>
<accession>A0AAD0VA92</accession>
<proteinExistence type="predicted"/>
<gene>
    <name evidence="1" type="ORF">PLA107_033270</name>
</gene>